<dbReference type="SUPFAM" id="SSF142754">
    <property type="entry name" value="NadA-like"/>
    <property type="match status" value="1"/>
</dbReference>
<evidence type="ECO:0000313" key="14">
    <source>
        <dbReference type="EMBL" id="TDT68115.1"/>
    </source>
</evidence>
<dbReference type="EC" id="2.5.1.72" evidence="4 13"/>
<comment type="caution">
    <text evidence="14">The sequence shown here is derived from an EMBL/GenBank/DDBJ whole genome shotgun (WGS) entry which is preliminary data.</text>
</comment>
<dbReference type="Pfam" id="PF02445">
    <property type="entry name" value="NadA"/>
    <property type="match status" value="1"/>
</dbReference>
<dbReference type="GO" id="GO:0051539">
    <property type="term" value="F:4 iron, 4 sulfur cluster binding"/>
    <property type="evidence" value="ECO:0007669"/>
    <property type="project" value="UniProtKB-KW"/>
</dbReference>
<keyword evidence="6" id="KW-0662">Pyridine nucleotide biosynthesis</keyword>
<dbReference type="GO" id="GO:0046872">
    <property type="term" value="F:metal ion binding"/>
    <property type="evidence" value="ECO:0007669"/>
    <property type="project" value="UniProtKB-KW"/>
</dbReference>
<dbReference type="GO" id="GO:0034628">
    <property type="term" value="P:'de novo' NAD+ biosynthetic process from L-aspartate"/>
    <property type="evidence" value="ECO:0007669"/>
    <property type="project" value="TreeGrafter"/>
</dbReference>
<evidence type="ECO:0000256" key="12">
    <source>
        <dbReference type="ARBA" id="ARBA00073059"/>
    </source>
</evidence>
<keyword evidence="9" id="KW-0408">Iron</keyword>
<evidence type="ECO:0000313" key="15">
    <source>
        <dbReference type="Proteomes" id="UP000294678"/>
    </source>
</evidence>
<dbReference type="NCBIfam" id="TIGR00550">
    <property type="entry name" value="nadA"/>
    <property type="match status" value="1"/>
</dbReference>
<dbReference type="InterPro" id="IPR003473">
    <property type="entry name" value="NadA"/>
</dbReference>
<gene>
    <name evidence="14" type="ORF">EV215_1836</name>
</gene>
<keyword evidence="8" id="KW-0479">Metal-binding</keyword>
<comment type="pathway">
    <text evidence="3">Cofactor biosynthesis; NAD(+) biosynthesis; quinolinate from iminoaspartate: step 1/1.</text>
</comment>
<dbReference type="InterPro" id="IPR036094">
    <property type="entry name" value="NadA_sf"/>
</dbReference>
<sequence>MSDILSQIEKLKKEKNAIILAHYYQNADIQDLADFVGDSYFLSEKARDSNADYIIYCGVKFMAESAKILSPNKRVFFPAYANAECCMEYMATPTKVQSLKDEYPEAKVVCYINSSSEVKALSDACCTSSSAEKIVNKIDAKQIIFVPDKNLGSYIQEKTDKEIILFDGCCNVHDKVTPKHIKEYKDKYQNIEVVAHPECKKEVRDLSDYVGSTSGILNYVKTSHKKEFLIVTEKGIAHELYKQNPDKKFYFINMICNSMKKIFPETILEALQEEKYEIFVDKDIIKNAKKSLDNMLLLSRGE</sequence>
<dbReference type="RefSeq" id="WP_134113696.1">
    <property type="nucleotide sequence ID" value="NZ_SOBG01000008.1"/>
</dbReference>
<dbReference type="NCBIfam" id="NF006878">
    <property type="entry name" value="PRK09375.1-2"/>
    <property type="match status" value="1"/>
</dbReference>
<evidence type="ECO:0000256" key="5">
    <source>
        <dbReference type="ARBA" id="ARBA00022485"/>
    </source>
</evidence>
<organism evidence="14 15">
    <name type="scientific">Hypnocyclicus thermotrophus</name>
    <dbReference type="NCBI Taxonomy" id="1627895"/>
    <lineage>
        <taxon>Bacteria</taxon>
        <taxon>Fusobacteriati</taxon>
        <taxon>Fusobacteriota</taxon>
        <taxon>Fusobacteriia</taxon>
        <taxon>Fusobacteriales</taxon>
        <taxon>Fusobacteriaceae</taxon>
        <taxon>Hypnocyclicus</taxon>
    </lineage>
</organism>
<accession>A0AA46I513</accession>
<keyword evidence="10" id="KW-0411">Iron-sulfur</keyword>
<evidence type="ECO:0000256" key="9">
    <source>
        <dbReference type="ARBA" id="ARBA00023004"/>
    </source>
</evidence>
<dbReference type="FunFam" id="3.40.50.10800:FF:000001">
    <property type="entry name" value="Quinolinate synthase A"/>
    <property type="match status" value="1"/>
</dbReference>
<dbReference type="GO" id="GO:0008987">
    <property type="term" value="F:quinolinate synthetase A activity"/>
    <property type="evidence" value="ECO:0007669"/>
    <property type="project" value="UniProtKB-UniRule"/>
</dbReference>
<evidence type="ECO:0000256" key="3">
    <source>
        <dbReference type="ARBA" id="ARBA00005065"/>
    </source>
</evidence>
<comment type="function">
    <text evidence="2">Catalyzes the condensation of iminoaspartate with dihydroxyacetone phosphate to form quinolinate.</text>
</comment>
<dbReference type="AlphaFoldDB" id="A0AA46I513"/>
<dbReference type="PANTHER" id="PTHR30573">
    <property type="entry name" value="QUINOLINATE SYNTHETASE A"/>
    <property type="match status" value="1"/>
</dbReference>
<dbReference type="Gene3D" id="3.40.50.10800">
    <property type="entry name" value="NadA-like"/>
    <property type="match status" value="3"/>
</dbReference>
<keyword evidence="7" id="KW-0808">Transferase</keyword>
<evidence type="ECO:0000256" key="2">
    <source>
        <dbReference type="ARBA" id="ARBA00003791"/>
    </source>
</evidence>
<evidence type="ECO:0000256" key="1">
    <source>
        <dbReference type="ARBA" id="ARBA00001966"/>
    </source>
</evidence>
<reference evidence="14 15" key="1">
    <citation type="submission" date="2019-03" db="EMBL/GenBank/DDBJ databases">
        <title>Genomic Encyclopedia of Type Strains, Phase IV (KMG-IV): sequencing the most valuable type-strain genomes for metagenomic binning, comparative biology and taxonomic classification.</title>
        <authorList>
            <person name="Goeker M."/>
        </authorList>
    </citation>
    <scope>NUCLEOTIDE SEQUENCE [LARGE SCALE GENOMIC DNA]</scope>
    <source>
        <strain evidence="14 15">DSM 100055</strain>
    </source>
</reference>
<evidence type="ECO:0000256" key="13">
    <source>
        <dbReference type="NCBIfam" id="TIGR00550"/>
    </source>
</evidence>
<dbReference type="EMBL" id="SOBG01000008">
    <property type="protein sequence ID" value="TDT68115.1"/>
    <property type="molecule type" value="Genomic_DNA"/>
</dbReference>
<protein>
    <recommendedName>
        <fullName evidence="12 13">Quinolinate synthase</fullName>
        <ecNumber evidence="4 13">2.5.1.72</ecNumber>
    </recommendedName>
</protein>
<dbReference type="GO" id="GO:0005829">
    <property type="term" value="C:cytosol"/>
    <property type="evidence" value="ECO:0007669"/>
    <property type="project" value="TreeGrafter"/>
</dbReference>
<dbReference type="Proteomes" id="UP000294678">
    <property type="component" value="Unassembled WGS sequence"/>
</dbReference>
<name>A0AA46I513_9FUSO</name>
<evidence type="ECO:0000256" key="4">
    <source>
        <dbReference type="ARBA" id="ARBA00012669"/>
    </source>
</evidence>
<comment type="catalytic activity">
    <reaction evidence="11">
        <text>iminosuccinate + dihydroxyacetone phosphate = quinolinate + phosphate + 2 H2O + H(+)</text>
        <dbReference type="Rhea" id="RHEA:25888"/>
        <dbReference type="ChEBI" id="CHEBI:15377"/>
        <dbReference type="ChEBI" id="CHEBI:15378"/>
        <dbReference type="ChEBI" id="CHEBI:29959"/>
        <dbReference type="ChEBI" id="CHEBI:43474"/>
        <dbReference type="ChEBI" id="CHEBI:57642"/>
        <dbReference type="ChEBI" id="CHEBI:77875"/>
        <dbReference type="EC" id="2.5.1.72"/>
    </reaction>
    <physiologicalReaction direction="left-to-right" evidence="11">
        <dbReference type="Rhea" id="RHEA:25889"/>
    </physiologicalReaction>
</comment>
<dbReference type="PANTHER" id="PTHR30573:SF0">
    <property type="entry name" value="QUINOLINATE SYNTHASE, CHLOROPLASTIC"/>
    <property type="match status" value="1"/>
</dbReference>
<evidence type="ECO:0000256" key="10">
    <source>
        <dbReference type="ARBA" id="ARBA00023014"/>
    </source>
</evidence>
<comment type="cofactor">
    <cofactor evidence="1">
        <name>[4Fe-4S] cluster</name>
        <dbReference type="ChEBI" id="CHEBI:49883"/>
    </cofactor>
</comment>
<evidence type="ECO:0000256" key="11">
    <source>
        <dbReference type="ARBA" id="ARBA00050125"/>
    </source>
</evidence>
<keyword evidence="5" id="KW-0004">4Fe-4S</keyword>
<keyword evidence="15" id="KW-1185">Reference proteome</keyword>
<proteinExistence type="predicted"/>
<evidence type="ECO:0000256" key="6">
    <source>
        <dbReference type="ARBA" id="ARBA00022642"/>
    </source>
</evidence>
<evidence type="ECO:0000256" key="8">
    <source>
        <dbReference type="ARBA" id="ARBA00022723"/>
    </source>
</evidence>
<evidence type="ECO:0000256" key="7">
    <source>
        <dbReference type="ARBA" id="ARBA00022679"/>
    </source>
</evidence>